<dbReference type="AlphaFoldDB" id="A4FMB2"/>
<protein>
    <submittedName>
        <fullName evidence="1">Uncharacterized protein</fullName>
    </submittedName>
</protein>
<dbReference type="HOGENOM" id="CLU_3405269_0_0_11"/>
<accession>A4FMB2</accession>
<gene>
    <name evidence="1" type="ordered locus">SACE_6007</name>
</gene>
<evidence type="ECO:0000313" key="2">
    <source>
        <dbReference type="Proteomes" id="UP000006728"/>
    </source>
</evidence>
<dbReference type="Proteomes" id="UP000006728">
    <property type="component" value="Chromosome"/>
</dbReference>
<dbReference type="EMBL" id="AM420293">
    <property type="protein sequence ID" value="CAM05187.1"/>
    <property type="molecule type" value="Genomic_DNA"/>
</dbReference>
<proteinExistence type="predicted"/>
<sequence length="30" mass="3362">MHETARAIVLAERRKTDGVAHFAAWLGLKL</sequence>
<name>A4FMB2_SACEN</name>
<organism evidence="1 2">
    <name type="scientific">Saccharopolyspora erythraea (strain ATCC 11635 / DSM 40517 / JCM 4748 / NBRC 13426 / NCIMB 8594 / NRRL 2338)</name>
    <dbReference type="NCBI Taxonomy" id="405948"/>
    <lineage>
        <taxon>Bacteria</taxon>
        <taxon>Bacillati</taxon>
        <taxon>Actinomycetota</taxon>
        <taxon>Actinomycetes</taxon>
        <taxon>Pseudonocardiales</taxon>
        <taxon>Pseudonocardiaceae</taxon>
        <taxon>Saccharopolyspora</taxon>
    </lineage>
</organism>
<keyword evidence="2" id="KW-1185">Reference proteome</keyword>
<dbReference type="KEGG" id="sen:SACE_6007"/>
<evidence type="ECO:0000313" key="1">
    <source>
        <dbReference type="EMBL" id="CAM05187.1"/>
    </source>
</evidence>
<reference evidence="1 2" key="1">
    <citation type="journal article" date="2007" name="Nat. Biotechnol.">
        <title>Complete genome sequence of the erythromycin-producing bacterium Saccharopolyspora erythraea NRRL23338.</title>
        <authorList>
            <person name="Oliynyk M."/>
            <person name="Samborskyy M."/>
            <person name="Lester J.B."/>
            <person name="Mironenko T."/>
            <person name="Scott N."/>
            <person name="Dickens S."/>
            <person name="Haydock S.F."/>
            <person name="Leadlay P.F."/>
        </authorList>
    </citation>
    <scope>NUCLEOTIDE SEQUENCE [LARGE SCALE GENOMIC DNA]</scope>
    <source>
        <strain evidence="2">ATCC 11635 / DSM 40517 / JCM 4748 / NBRC 13426 / NCIMB 8594 / NRRL 2338</strain>
    </source>
</reference>